<dbReference type="GO" id="GO:0006450">
    <property type="term" value="P:regulation of translational fidelity"/>
    <property type="evidence" value="ECO:0007669"/>
    <property type="project" value="InterPro"/>
</dbReference>
<keyword evidence="1" id="KW-0067">ATP-binding</keyword>
<dbReference type="GO" id="GO:0070681">
    <property type="term" value="P:glutaminyl-tRNAGln biosynthesis via transamidation"/>
    <property type="evidence" value="ECO:0007669"/>
    <property type="project" value="TreeGrafter"/>
</dbReference>
<dbReference type="EC" id="6.3.5.-" evidence="1"/>
<accession>A0A3D8JAE4</accession>
<dbReference type="NCBIfam" id="TIGR00135">
    <property type="entry name" value="gatC"/>
    <property type="match status" value="1"/>
</dbReference>
<evidence type="ECO:0000256" key="1">
    <source>
        <dbReference type="HAMAP-Rule" id="MF_00122"/>
    </source>
</evidence>
<dbReference type="GO" id="GO:0050567">
    <property type="term" value="F:glutaminyl-tRNA synthase (glutamine-hydrolyzing) activity"/>
    <property type="evidence" value="ECO:0007669"/>
    <property type="project" value="UniProtKB-UniRule"/>
</dbReference>
<keyword evidence="1" id="KW-0547">Nucleotide-binding</keyword>
<dbReference type="PANTHER" id="PTHR15004:SF0">
    <property type="entry name" value="GLUTAMYL-TRNA(GLN) AMIDOTRANSFERASE SUBUNIT C, MITOCHONDRIAL"/>
    <property type="match status" value="1"/>
</dbReference>
<dbReference type="AlphaFoldDB" id="A0A3D8JAE4"/>
<comment type="similarity">
    <text evidence="1">Belongs to the GatC family.</text>
</comment>
<dbReference type="OrthoDB" id="9813938at2"/>
<dbReference type="GO" id="GO:0006412">
    <property type="term" value="P:translation"/>
    <property type="evidence" value="ECO:0007669"/>
    <property type="project" value="UniProtKB-UniRule"/>
</dbReference>
<evidence type="ECO:0000313" key="3">
    <source>
        <dbReference type="Proteomes" id="UP000256695"/>
    </source>
</evidence>
<dbReference type="InterPro" id="IPR003837">
    <property type="entry name" value="GatC"/>
</dbReference>
<keyword evidence="1" id="KW-0436">Ligase</keyword>
<keyword evidence="2" id="KW-0808">Transferase</keyword>
<dbReference type="PANTHER" id="PTHR15004">
    <property type="entry name" value="GLUTAMYL-TRNA(GLN) AMIDOTRANSFERASE SUBUNIT C, MITOCHONDRIAL"/>
    <property type="match status" value="1"/>
</dbReference>
<comment type="caution">
    <text evidence="2">The sequence shown here is derived from an EMBL/GenBank/DDBJ whole genome shotgun (WGS) entry which is preliminary data.</text>
</comment>
<dbReference type="HAMAP" id="MF_00122">
    <property type="entry name" value="GatC"/>
    <property type="match status" value="1"/>
</dbReference>
<comment type="function">
    <text evidence="1">Allows the formation of correctly charged Asn-tRNA(Asn) or Gln-tRNA(Gln) through the transamidation of misacylated Asp-tRNA(Asn) or Glu-tRNA(Gln) in organisms which lack either or both of asparaginyl-tRNA or glutaminyl-tRNA synthetases. The reaction takes place in the presence of glutamine and ATP through an activated phospho-Asp-tRNA(Asn) or phospho-Glu-tRNA(Gln).</text>
</comment>
<gene>
    <name evidence="1" type="primary">gatC</name>
    <name evidence="2" type="ORF">CQA57_01420</name>
</gene>
<keyword evidence="1" id="KW-0648">Protein biosynthesis</keyword>
<dbReference type="GO" id="GO:0016740">
    <property type="term" value="F:transferase activity"/>
    <property type="evidence" value="ECO:0007669"/>
    <property type="project" value="UniProtKB-KW"/>
</dbReference>
<dbReference type="GO" id="GO:0050566">
    <property type="term" value="F:asparaginyl-tRNA synthase (glutamine-hydrolyzing) activity"/>
    <property type="evidence" value="ECO:0007669"/>
    <property type="project" value="RHEA"/>
</dbReference>
<reference evidence="2 3" key="1">
    <citation type="submission" date="2018-04" db="EMBL/GenBank/DDBJ databases">
        <title>Novel Campyloabacter and Helicobacter Species and Strains.</title>
        <authorList>
            <person name="Mannion A.J."/>
            <person name="Shen Z."/>
            <person name="Fox J.G."/>
        </authorList>
    </citation>
    <scope>NUCLEOTIDE SEQUENCE [LARGE SCALE GENOMIC DNA]</scope>
    <source>
        <strain evidence="2 3">MIT 04-9362</strain>
    </source>
</reference>
<dbReference type="EMBL" id="NXLX01000002">
    <property type="protein sequence ID" value="RDU74398.1"/>
    <property type="molecule type" value="Genomic_DNA"/>
</dbReference>
<name>A0A3D8JAE4_9HELI</name>
<proteinExistence type="inferred from homology"/>
<keyword evidence="3" id="KW-1185">Reference proteome</keyword>
<evidence type="ECO:0000313" key="2">
    <source>
        <dbReference type="EMBL" id="RDU74398.1"/>
    </source>
</evidence>
<protein>
    <recommendedName>
        <fullName evidence="1">Aspartyl/glutamyl-tRNA(Asn/Gln) amidotransferase subunit C</fullName>
        <shortName evidence="1">Asp/Glu-ADT subunit C</shortName>
        <ecNumber evidence="1">6.3.5.-</ecNumber>
    </recommendedName>
</protein>
<dbReference type="SUPFAM" id="SSF141000">
    <property type="entry name" value="Glu-tRNAGln amidotransferase C subunit"/>
    <property type="match status" value="1"/>
</dbReference>
<comment type="subunit">
    <text evidence="1">Heterotrimer of A, B and C subunits.</text>
</comment>
<comment type="catalytic activity">
    <reaction evidence="1">
        <text>L-aspartyl-tRNA(Asn) + L-glutamine + ATP + H2O = L-asparaginyl-tRNA(Asn) + L-glutamate + ADP + phosphate + 2 H(+)</text>
        <dbReference type="Rhea" id="RHEA:14513"/>
        <dbReference type="Rhea" id="RHEA-COMP:9674"/>
        <dbReference type="Rhea" id="RHEA-COMP:9677"/>
        <dbReference type="ChEBI" id="CHEBI:15377"/>
        <dbReference type="ChEBI" id="CHEBI:15378"/>
        <dbReference type="ChEBI" id="CHEBI:29985"/>
        <dbReference type="ChEBI" id="CHEBI:30616"/>
        <dbReference type="ChEBI" id="CHEBI:43474"/>
        <dbReference type="ChEBI" id="CHEBI:58359"/>
        <dbReference type="ChEBI" id="CHEBI:78515"/>
        <dbReference type="ChEBI" id="CHEBI:78516"/>
        <dbReference type="ChEBI" id="CHEBI:456216"/>
    </reaction>
</comment>
<dbReference type="Pfam" id="PF02686">
    <property type="entry name" value="GatC"/>
    <property type="match status" value="1"/>
</dbReference>
<dbReference type="GO" id="GO:0005524">
    <property type="term" value="F:ATP binding"/>
    <property type="evidence" value="ECO:0007669"/>
    <property type="project" value="UniProtKB-KW"/>
</dbReference>
<dbReference type="Proteomes" id="UP000256695">
    <property type="component" value="Unassembled WGS sequence"/>
</dbReference>
<dbReference type="RefSeq" id="WP_115578453.1">
    <property type="nucleotide sequence ID" value="NZ_NXLX01000002.1"/>
</dbReference>
<dbReference type="InterPro" id="IPR036113">
    <property type="entry name" value="Asp/Glu-ADT_sf_sub_c"/>
</dbReference>
<organism evidence="2 3">
    <name type="scientific">Helicobacter anseris</name>
    <dbReference type="NCBI Taxonomy" id="375926"/>
    <lineage>
        <taxon>Bacteria</taxon>
        <taxon>Pseudomonadati</taxon>
        <taxon>Campylobacterota</taxon>
        <taxon>Epsilonproteobacteria</taxon>
        <taxon>Campylobacterales</taxon>
        <taxon>Helicobacteraceae</taxon>
        <taxon>Helicobacter</taxon>
    </lineage>
</organism>
<comment type="catalytic activity">
    <reaction evidence="1">
        <text>L-glutamyl-tRNA(Gln) + L-glutamine + ATP + H2O = L-glutaminyl-tRNA(Gln) + L-glutamate + ADP + phosphate + H(+)</text>
        <dbReference type="Rhea" id="RHEA:17521"/>
        <dbReference type="Rhea" id="RHEA-COMP:9681"/>
        <dbReference type="Rhea" id="RHEA-COMP:9684"/>
        <dbReference type="ChEBI" id="CHEBI:15377"/>
        <dbReference type="ChEBI" id="CHEBI:15378"/>
        <dbReference type="ChEBI" id="CHEBI:29985"/>
        <dbReference type="ChEBI" id="CHEBI:30616"/>
        <dbReference type="ChEBI" id="CHEBI:43474"/>
        <dbReference type="ChEBI" id="CHEBI:58359"/>
        <dbReference type="ChEBI" id="CHEBI:78520"/>
        <dbReference type="ChEBI" id="CHEBI:78521"/>
        <dbReference type="ChEBI" id="CHEBI:456216"/>
    </reaction>
</comment>
<sequence length="91" mass="10386">MIDEKLLSKLERLAMIEVEDGKKEEVKHQLSDILNFIEKIQKVNTDDISLQNHQKTPLRLDVVSDANISSDVLKNAPSAQDNFFIVPKIIE</sequence>
<dbReference type="Gene3D" id="1.10.20.60">
    <property type="entry name" value="Glu-tRNAGln amidotransferase C subunit, N-terminal domain"/>
    <property type="match status" value="1"/>
</dbReference>